<dbReference type="SUPFAM" id="SSF48264">
    <property type="entry name" value="Cytochrome P450"/>
    <property type="match status" value="1"/>
</dbReference>
<feature type="binding site" description="axial binding residue" evidence="6">
    <location>
        <position position="448"/>
    </location>
    <ligand>
        <name>heme</name>
        <dbReference type="ChEBI" id="CHEBI:30413"/>
    </ligand>
    <ligandPart>
        <name>Fe</name>
        <dbReference type="ChEBI" id="CHEBI:18248"/>
    </ligandPart>
</feature>
<dbReference type="AlphaFoldDB" id="A0A0D2F0H5"/>
<comment type="similarity">
    <text evidence="2 7">Belongs to the cytochrome P450 family.</text>
</comment>
<dbReference type="EMBL" id="KN846984">
    <property type="protein sequence ID" value="KIW95721.1"/>
    <property type="molecule type" value="Genomic_DNA"/>
</dbReference>
<name>A0A0D2F0H5_CLAB1</name>
<dbReference type="PRINTS" id="PR00385">
    <property type="entry name" value="P450"/>
</dbReference>
<dbReference type="InterPro" id="IPR050121">
    <property type="entry name" value="Cytochrome_P450_monoxygenase"/>
</dbReference>
<evidence type="ECO:0000313" key="8">
    <source>
        <dbReference type="EMBL" id="KIW95721.1"/>
    </source>
</evidence>
<dbReference type="PRINTS" id="PR00465">
    <property type="entry name" value="EP450IV"/>
</dbReference>
<evidence type="ECO:0008006" key="10">
    <source>
        <dbReference type="Google" id="ProtNLM"/>
    </source>
</evidence>
<dbReference type="InterPro" id="IPR017972">
    <property type="entry name" value="Cyt_P450_CS"/>
</dbReference>
<dbReference type="CDD" id="cd11060">
    <property type="entry name" value="CYP57A1-like"/>
    <property type="match status" value="1"/>
</dbReference>
<comment type="cofactor">
    <cofactor evidence="1 6">
        <name>heme</name>
        <dbReference type="ChEBI" id="CHEBI:30413"/>
    </cofactor>
</comment>
<dbReference type="RefSeq" id="XP_016622390.1">
    <property type="nucleotide sequence ID" value="XM_016762052.1"/>
</dbReference>
<evidence type="ECO:0000256" key="5">
    <source>
        <dbReference type="ARBA" id="ARBA00023004"/>
    </source>
</evidence>
<dbReference type="InterPro" id="IPR001128">
    <property type="entry name" value="Cyt_P450"/>
</dbReference>
<evidence type="ECO:0000256" key="4">
    <source>
        <dbReference type="ARBA" id="ARBA00023002"/>
    </source>
</evidence>
<keyword evidence="5 6" id="KW-0408">Iron</keyword>
<dbReference type="VEuPathDB" id="FungiDB:Z519_04306"/>
<dbReference type="Proteomes" id="UP000053789">
    <property type="component" value="Unassembled WGS sequence"/>
</dbReference>
<keyword evidence="9" id="KW-1185">Reference proteome</keyword>
<sequence length="515" mass="58603">MFNLLLLACIAAGVIWFLATPLRTGLWRFPGPWYRRYTDLFQVLDTYHERTRLAIAELHRVYGPVVQIGPRTLIFSDPAMIDEVYGTRSPLPKSHHFKPLRHELNGVVYPNIVAMETTREHAAIKRPIAGIYSMSNVTKSERFIDECILQFVHQLDQEFYSKGKTMPVYQWAHFFAYDTIMRVTASVDFGLIRGEADREGMFKGLHEAQKFRAMGVCMPWMYAILKRTPLASMMVKRMGSFPRRARELIQSRRAMGVSTTRTSDREDLLDQLLETKEKFPQTVDELVLHGYATTPLFAGGESVAAIITAVVYFVGKDPSVAAKLHAELQSSGLQMPPSWVEIQKMPYLDAVMRETFRCSPLGAALSRRAIPPDRDFILPDGRRVPTGTAVAMLGGSTQFNEDIFGADARQFRPERWLVMPTESPDEYAERLRWMNKTDLTWGAGDRACMGKNIARCEIYKLVATLYSTFDVRLVDPAKEWKLREALGVKPDGVEAMLSLRSGARFDHFEEGYKYG</sequence>
<keyword evidence="6 7" id="KW-0349">Heme</keyword>
<dbReference type="GO" id="GO:0016705">
    <property type="term" value="F:oxidoreductase activity, acting on paired donors, with incorporation or reduction of molecular oxygen"/>
    <property type="evidence" value="ECO:0007669"/>
    <property type="project" value="InterPro"/>
</dbReference>
<dbReference type="Gene3D" id="1.10.630.10">
    <property type="entry name" value="Cytochrome P450"/>
    <property type="match status" value="1"/>
</dbReference>
<evidence type="ECO:0000313" key="9">
    <source>
        <dbReference type="Proteomes" id="UP000053789"/>
    </source>
</evidence>
<evidence type="ECO:0000256" key="6">
    <source>
        <dbReference type="PIRSR" id="PIRSR602403-1"/>
    </source>
</evidence>
<gene>
    <name evidence="8" type="ORF">Z519_04306</name>
</gene>
<dbReference type="GO" id="GO:0004497">
    <property type="term" value="F:monooxygenase activity"/>
    <property type="evidence" value="ECO:0007669"/>
    <property type="project" value="UniProtKB-KW"/>
</dbReference>
<evidence type="ECO:0000256" key="7">
    <source>
        <dbReference type="RuleBase" id="RU000461"/>
    </source>
</evidence>
<evidence type="ECO:0000256" key="3">
    <source>
        <dbReference type="ARBA" id="ARBA00022723"/>
    </source>
</evidence>
<evidence type="ECO:0000256" key="2">
    <source>
        <dbReference type="ARBA" id="ARBA00010617"/>
    </source>
</evidence>
<dbReference type="OrthoDB" id="3934656at2759"/>
<dbReference type="HOGENOM" id="CLU_001570_14_0_1"/>
<dbReference type="GeneID" id="27697234"/>
<dbReference type="InterPro" id="IPR002403">
    <property type="entry name" value="Cyt_P450_E_grp-IV"/>
</dbReference>
<keyword evidence="3 6" id="KW-0479">Metal-binding</keyword>
<dbReference type="GO" id="GO:0020037">
    <property type="term" value="F:heme binding"/>
    <property type="evidence" value="ECO:0007669"/>
    <property type="project" value="InterPro"/>
</dbReference>
<dbReference type="Pfam" id="PF00067">
    <property type="entry name" value="p450"/>
    <property type="match status" value="1"/>
</dbReference>
<organism evidence="8 9">
    <name type="scientific">Cladophialophora bantiana (strain ATCC 10958 / CBS 173.52 / CDC B-1940 / NIH 8579)</name>
    <name type="common">Xylohypha bantiana</name>
    <dbReference type="NCBI Taxonomy" id="1442370"/>
    <lineage>
        <taxon>Eukaryota</taxon>
        <taxon>Fungi</taxon>
        <taxon>Dikarya</taxon>
        <taxon>Ascomycota</taxon>
        <taxon>Pezizomycotina</taxon>
        <taxon>Eurotiomycetes</taxon>
        <taxon>Chaetothyriomycetidae</taxon>
        <taxon>Chaetothyriales</taxon>
        <taxon>Herpotrichiellaceae</taxon>
        <taxon>Cladophialophora</taxon>
    </lineage>
</organism>
<proteinExistence type="inferred from homology"/>
<evidence type="ECO:0000256" key="1">
    <source>
        <dbReference type="ARBA" id="ARBA00001971"/>
    </source>
</evidence>
<dbReference type="PANTHER" id="PTHR24305:SF166">
    <property type="entry name" value="CYTOCHROME P450 12A4, MITOCHONDRIAL-RELATED"/>
    <property type="match status" value="1"/>
</dbReference>
<dbReference type="GO" id="GO:0005506">
    <property type="term" value="F:iron ion binding"/>
    <property type="evidence" value="ECO:0007669"/>
    <property type="project" value="InterPro"/>
</dbReference>
<keyword evidence="4 7" id="KW-0560">Oxidoreductase</keyword>
<keyword evidence="7" id="KW-0503">Monooxygenase</keyword>
<protein>
    <recommendedName>
        <fullName evidence="10">Cytochrome P450 monooxygenase</fullName>
    </recommendedName>
</protein>
<reference evidence="8" key="1">
    <citation type="submission" date="2015-01" db="EMBL/GenBank/DDBJ databases">
        <title>The Genome Sequence of Cladophialophora bantiana CBS 173.52.</title>
        <authorList>
            <consortium name="The Broad Institute Genomics Platform"/>
            <person name="Cuomo C."/>
            <person name="de Hoog S."/>
            <person name="Gorbushina A."/>
            <person name="Stielow B."/>
            <person name="Teixiera M."/>
            <person name="Abouelleil A."/>
            <person name="Chapman S.B."/>
            <person name="Priest M."/>
            <person name="Young S.K."/>
            <person name="Wortman J."/>
            <person name="Nusbaum C."/>
            <person name="Birren B."/>
        </authorList>
    </citation>
    <scope>NUCLEOTIDE SEQUENCE [LARGE SCALE GENOMIC DNA]</scope>
    <source>
        <strain evidence="8">CBS 173.52</strain>
    </source>
</reference>
<dbReference type="InterPro" id="IPR036396">
    <property type="entry name" value="Cyt_P450_sf"/>
</dbReference>
<accession>A0A0D2F0H5</accession>
<dbReference type="PANTHER" id="PTHR24305">
    <property type="entry name" value="CYTOCHROME P450"/>
    <property type="match status" value="1"/>
</dbReference>
<dbReference type="PROSITE" id="PS00086">
    <property type="entry name" value="CYTOCHROME_P450"/>
    <property type="match status" value="1"/>
</dbReference>